<protein>
    <submittedName>
        <fullName evidence="1">Uncharacterized protein</fullName>
    </submittedName>
</protein>
<organism evidence="1">
    <name type="scientific">bioreactor metagenome</name>
    <dbReference type="NCBI Taxonomy" id="1076179"/>
    <lineage>
        <taxon>unclassified sequences</taxon>
        <taxon>metagenomes</taxon>
        <taxon>ecological metagenomes</taxon>
    </lineage>
</organism>
<name>A0A644VH16_9ZZZZ</name>
<evidence type="ECO:0000313" key="1">
    <source>
        <dbReference type="EMBL" id="MPL90571.1"/>
    </source>
</evidence>
<accession>A0A644VH16</accession>
<sequence>MRNSLYLGAQKLSRLDIVCWVTDKLPDPFYEFNWLAAHYCDLQLIFELGPLMDSNPIEASIASITSFSLSLIKLPPSTSISQS</sequence>
<comment type="caution">
    <text evidence="1">The sequence shown here is derived from an EMBL/GenBank/DDBJ whole genome shotgun (WGS) entry which is preliminary data.</text>
</comment>
<reference evidence="1" key="1">
    <citation type="submission" date="2019-08" db="EMBL/GenBank/DDBJ databases">
        <authorList>
            <person name="Kucharzyk K."/>
            <person name="Murdoch R.W."/>
            <person name="Higgins S."/>
            <person name="Loffler F."/>
        </authorList>
    </citation>
    <scope>NUCLEOTIDE SEQUENCE</scope>
</reference>
<gene>
    <name evidence="1" type="ORF">SDC9_36625</name>
</gene>
<dbReference type="EMBL" id="VSSQ01000307">
    <property type="protein sequence ID" value="MPL90571.1"/>
    <property type="molecule type" value="Genomic_DNA"/>
</dbReference>
<proteinExistence type="predicted"/>
<dbReference type="AlphaFoldDB" id="A0A644VH16"/>